<comment type="subcellular location">
    <subcellularLocation>
        <location evidence="1">Cell membrane</location>
        <topology evidence="1">Multi-pass membrane protein</topology>
    </subcellularLocation>
</comment>
<evidence type="ECO:0000313" key="9">
    <source>
        <dbReference type="Proteomes" id="UP000033405"/>
    </source>
</evidence>
<name>A0A0F3HGP2_9STRE</name>
<evidence type="ECO:0000256" key="6">
    <source>
        <dbReference type="SAM" id="Phobius"/>
    </source>
</evidence>
<dbReference type="GO" id="GO:0005886">
    <property type="term" value="C:plasma membrane"/>
    <property type="evidence" value="ECO:0007669"/>
    <property type="project" value="UniProtKB-SubCell"/>
</dbReference>
<dbReference type="RefSeq" id="WP_045763158.1">
    <property type="nucleotide sequence ID" value="NZ_JYOV01000012.1"/>
</dbReference>
<dbReference type="InterPro" id="IPR010343">
    <property type="entry name" value="ArAE_1"/>
</dbReference>
<feature type="transmembrane region" description="Helical" evidence="6">
    <location>
        <begin position="56"/>
        <end position="77"/>
    </location>
</feature>
<comment type="caution">
    <text evidence="8">The sequence shown here is derived from an EMBL/GenBank/DDBJ whole genome shotgun (WGS) entry which is preliminary data.</text>
</comment>
<evidence type="ECO:0000259" key="7">
    <source>
        <dbReference type="Pfam" id="PF11728"/>
    </source>
</evidence>
<protein>
    <recommendedName>
        <fullName evidence="7">Putative aromatic acid exporter C-terminal domain-containing protein</fullName>
    </recommendedName>
</protein>
<evidence type="ECO:0000256" key="5">
    <source>
        <dbReference type="ARBA" id="ARBA00023136"/>
    </source>
</evidence>
<dbReference type="Gene3D" id="1.20.120.940">
    <property type="entry name" value="Putative aromatic acid exporter, C-terminal domain"/>
    <property type="match status" value="1"/>
</dbReference>
<dbReference type="InterPro" id="IPR021062">
    <property type="entry name" value="ArAE_1_C"/>
</dbReference>
<keyword evidence="4 6" id="KW-1133">Transmembrane helix</keyword>
<dbReference type="PANTHER" id="PTHR40064:SF1">
    <property type="entry name" value="MEMBRANE PROTEIN"/>
    <property type="match status" value="1"/>
</dbReference>
<evidence type="ECO:0000256" key="1">
    <source>
        <dbReference type="ARBA" id="ARBA00004651"/>
    </source>
</evidence>
<evidence type="ECO:0000256" key="4">
    <source>
        <dbReference type="ARBA" id="ARBA00022989"/>
    </source>
</evidence>
<feature type="transmembrane region" description="Helical" evidence="6">
    <location>
        <begin position="123"/>
        <end position="141"/>
    </location>
</feature>
<dbReference type="Proteomes" id="UP000033405">
    <property type="component" value="Unassembled WGS sequence"/>
</dbReference>
<dbReference type="PANTHER" id="PTHR40064">
    <property type="entry name" value="MEMBRANE PROTEIN-RELATED"/>
    <property type="match status" value="1"/>
</dbReference>
<dbReference type="EMBL" id="JYOV01000012">
    <property type="protein sequence ID" value="KJU93394.1"/>
    <property type="molecule type" value="Genomic_DNA"/>
</dbReference>
<dbReference type="InterPro" id="IPR038323">
    <property type="entry name" value="ArAE_1_C_sf"/>
</dbReference>
<proteinExistence type="predicted"/>
<reference evidence="8 9" key="1">
    <citation type="submission" date="2015-02" db="EMBL/GenBank/DDBJ databases">
        <title>Evolution of amylase-binding proteins of oral streptococcal species.</title>
        <authorList>
            <person name="Haase E.M."/>
        </authorList>
    </citation>
    <scope>NUCLEOTIDE SEQUENCE [LARGE SCALE GENOMIC DNA]</scope>
    <source>
        <strain evidence="8 9">UC6950A</strain>
    </source>
</reference>
<evidence type="ECO:0000313" key="8">
    <source>
        <dbReference type="EMBL" id="KJU93394.1"/>
    </source>
</evidence>
<dbReference type="AlphaFoldDB" id="A0A0F3HGP2"/>
<keyword evidence="3 6" id="KW-0812">Transmembrane</keyword>
<dbReference type="Pfam" id="PF06081">
    <property type="entry name" value="ArAE_1"/>
    <property type="match status" value="1"/>
</dbReference>
<evidence type="ECO:0000256" key="2">
    <source>
        <dbReference type="ARBA" id="ARBA00022475"/>
    </source>
</evidence>
<feature type="domain" description="Putative aromatic acid exporter C-terminal" evidence="7">
    <location>
        <begin position="146"/>
        <end position="308"/>
    </location>
</feature>
<organism evidence="8 9">
    <name type="scientific">Streptococcus infantis</name>
    <dbReference type="NCBI Taxonomy" id="68892"/>
    <lineage>
        <taxon>Bacteria</taxon>
        <taxon>Bacillati</taxon>
        <taxon>Bacillota</taxon>
        <taxon>Bacilli</taxon>
        <taxon>Lactobacillales</taxon>
        <taxon>Streptococcaceae</taxon>
        <taxon>Streptococcus</taxon>
    </lineage>
</organism>
<evidence type="ECO:0000256" key="3">
    <source>
        <dbReference type="ARBA" id="ARBA00022692"/>
    </source>
</evidence>
<sequence length="324" mass="37438">MSITQRTFKLVLATCLACVLAYFLDLSSAVSAGIIALLSLSDTRRSTIKLARNRLFSTLLALFIGVLSFHLTGYHIWSFGLYLALYVPLAYKFGWEIGITPSSVLVSHLLVQESTSPDLLVNELLLFLIGTGFALIVNLYMPSRQEEIHLYHLKVEEKLKHILQRFEYYLGKGDGRNRAQLVEELDQLLEEALKLVYLDHSDHLFHQTDYHIHYFEMRQRQSRILRNMAQQINTCNLAASESLILAQLFAKIADQLSQTNPANDLLNDIESYLQVFRNRNLPKTREEFETRATLLQLLRELENFIQLKVDFYQRYSEEKSNLSS</sequence>
<dbReference type="Pfam" id="PF11728">
    <property type="entry name" value="ArAE_1_C"/>
    <property type="match status" value="1"/>
</dbReference>
<dbReference type="PATRIC" id="fig|28037.218.peg.965"/>
<gene>
    <name evidence="8" type="ORF">TZ96_01011</name>
</gene>
<keyword evidence="2" id="KW-1003">Cell membrane</keyword>
<dbReference type="InterPro" id="IPR052984">
    <property type="entry name" value="UPF0421"/>
</dbReference>
<keyword evidence="5 6" id="KW-0472">Membrane</keyword>
<accession>A0A0F3HGP2</accession>